<dbReference type="EMBL" id="CAJVPT010032927">
    <property type="protein sequence ID" value="CAG8703076.1"/>
    <property type="molecule type" value="Genomic_DNA"/>
</dbReference>
<dbReference type="Proteomes" id="UP000789525">
    <property type="component" value="Unassembled WGS sequence"/>
</dbReference>
<comment type="caution">
    <text evidence="1">The sequence shown here is derived from an EMBL/GenBank/DDBJ whole genome shotgun (WGS) entry which is preliminary data.</text>
</comment>
<protein>
    <submittedName>
        <fullName evidence="1">10676_t:CDS:1</fullName>
    </submittedName>
</protein>
<organism evidence="1 2">
    <name type="scientific">Acaulospora colombiana</name>
    <dbReference type="NCBI Taxonomy" id="27376"/>
    <lineage>
        <taxon>Eukaryota</taxon>
        <taxon>Fungi</taxon>
        <taxon>Fungi incertae sedis</taxon>
        <taxon>Mucoromycota</taxon>
        <taxon>Glomeromycotina</taxon>
        <taxon>Glomeromycetes</taxon>
        <taxon>Diversisporales</taxon>
        <taxon>Acaulosporaceae</taxon>
        <taxon>Acaulospora</taxon>
    </lineage>
</organism>
<sequence>TGRDIVAANAEEHIAGYGELSLEGDLLLTGTPEGVGAIQAGDRITAGLQLPDASEVLAELELNVVDRSGGYIFQS</sequence>
<reference evidence="1" key="1">
    <citation type="submission" date="2021-06" db="EMBL/GenBank/DDBJ databases">
        <authorList>
            <person name="Kallberg Y."/>
            <person name="Tangrot J."/>
            <person name="Rosling A."/>
        </authorList>
    </citation>
    <scope>NUCLEOTIDE SEQUENCE</scope>
    <source>
        <strain evidence="1">CL356</strain>
    </source>
</reference>
<gene>
    <name evidence="1" type="ORF">ACOLOM_LOCUS10337</name>
</gene>
<feature type="non-terminal residue" evidence="1">
    <location>
        <position position="1"/>
    </location>
</feature>
<keyword evidence="2" id="KW-1185">Reference proteome</keyword>
<accession>A0ACA9PBZ3</accession>
<evidence type="ECO:0000313" key="2">
    <source>
        <dbReference type="Proteomes" id="UP000789525"/>
    </source>
</evidence>
<proteinExistence type="predicted"/>
<name>A0ACA9PBZ3_9GLOM</name>
<evidence type="ECO:0000313" key="1">
    <source>
        <dbReference type="EMBL" id="CAG8703076.1"/>
    </source>
</evidence>